<dbReference type="Proteomes" id="UP000003688">
    <property type="component" value="Unassembled WGS sequence"/>
</dbReference>
<feature type="binding site" evidence="7">
    <location>
        <position position="165"/>
    </location>
    <ligand>
        <name>glyoxylate</name>
        <dbReference type="ChEBI" id="CHEBI:36655"/>
    </ligand>
</feature>
<dbReference type="Pfam" id="PF01070">
    <property type="entry name" value="FMN_dh"/>
    <property type="match status" value="1"/>
</dbReference>
<feature type="binding site" evidence="7">
    <location>
        <position position="254"/>
    </location>
    <ligand>
        <name>FMN</name>
        <dbReference type="ChEBI" id="CHEBI:58210"/>
    </ligand>
</feature>
<dbReference type="InterPro" id="IPR013785">
    <property type="entry name" value="Aldolase_TIM"/>
</dbReference>
<feature type="binding site" evidence="7">
    <location>
        <position position="232"/>
    </location>
    <ligand>
        <name>FMN</name>
        <dbReference type="ChEBI" id="CHEBI:58210"/>
    </ligand>
</feature>
<feature type="binding site" evidence="7">
    <location>
        <position position="256"/>
    </location>
    <ligand>
        <name>glyoxylate</name>
        <dbReference type="ChEBI" id="CHEBI:36655"/>
    </ligand>
</feature>
<feature type="binding site" evidence="7">
    <location>
        <begin position="310"/>
        <end position="311"/>
    </location>
    <ligand>
        <name>FMN</name>
        <dbReference type="ChEBI" id="CHEBI:58210"/>
    </ligand>
</feature>
<dbReference type="GO" id="GO:0016614">
    <property type="term" value="F:oxidoreductase activity, acting on CH-OH group of donors"/>
    <property type="evidence" value="ECO:0007669"/>
    <property type="project" value="UniProtKB-ARBA"/>
</dbReference>
<evidence type="ECO:0000313" key="10">
    <source>
        <dbReference type="Proteomes" id="UP000003688"/>
    </source>
</evidence>
<evidence type="ECO:0000256" key="5">
    <source>
        <dbReference type="ARBA" id="ARBA00024042"/>
    </source>
</evidence>
<proteinExistence type="inferred from homology"/>
<evidence type="ECO:0000259" key="8">
    <source>
        <dbReference type="PROSITE" id="PS51349"/>
    </source>
</evidence>
<evidence type="ECO:0000256" key="2">
    <source>
        <dbReference type="ARBA" id="ARBA00022630"/>
    </source>
</evidence>
<keyword evidence="10" id="KW-1185">Reference proteome</keyword>
<dbReference type="InterPro" id="IPR037396">
    <property type="entry name" value="FMN_HAD"/>
</dbReference>
<dbReference type="PANTHER" id="PTHR10578:SF107">
    <property type="entry name" value="2-HYDROXYACID OXIDASE 1"/>
    <property type="match status" value="1"/>
</dbReference>
<dbReference type="Gene3D" id="3.20.20.70">
    <property type="entry name" value="Aldolase class I"/>
    <property type="match status" value="1"/>
</dbReference>
<dbReference type="CDD" id="cd02809">
    <property type="entry name" value="alpha_hydroxyacid_oxid_FMN"/>
    <property type="match status" value="1"/>
</dbReference>
<feature type="binding site" evidence="7">
    <location>
        <begin position="287"/>
        <end position="291"/>
    </location>
    <ligand>
        <name>FMN</name>
        <dbReference type="ChEBI" id="CHEBI:58210"/>
    </ligand>
</feature>
<feature type="binding site" evidence="7">
    <location>
        <begin position="78"/>
        <end position="80"/>
    </location>
    <ligand>
        <name>FMN</name>
        <dbReference type="ChEBI" id="CHEBI:58210"/>
    </ligand>
</feature>
<keyword evidence="2 7" id="KW-0285">Flavoprotein</keyword>
<dbReference type="PIRSF" id="PIRSF000138">
    <property type="entry name" value="Al-hdrx_acd_dh"/>
    <property type="match status" value="1"/>
</dbReference>
<dbReference type="PROSITE" id="PS51349">
    <property type="entry name" value="FMN_HYDROXY_ACID_DH_2"/>
    <property type="match status" value="1"/>
</dbReference>
<evidence type="ECO:0000256" key="4">
    <source>
        <dbReference type="ARBA" id="ARBA00023002"/>
    </source>
</evidence>
<feature type="binding site" evidence="7">
    <location>
        <position position="156"/>
    </location>
    <ligand>
        <name>FMN</name>
        <dbReference type="ChEBI" id="CHEBI:58210"/>
    </ligand>
</feature>
<sequence length="363" mass="39540">MSDALNIFDLEKLAKENLPPTAYDYYSSGAWDEVTLRENCNAFNRIQVHYKVMVDVSKRDLTTTVLGQKVSMPILLAPTAFHKLAHPDGEVATVRAAGASNTIMTLSSLSTTKVEEVTAAAKSPVWFQLYINKDRGFTRDLVARVKAAGCKALMLTVDTPEWGRRERDVRNCFHLPPGLSAINLIPSNERGEFIGQHGAGMGQAFTWMLDPSLTWKDVEWLRSITDLPIIVKGVCRPDDAELAIQHGVSAVLVSNHGARQMDTAPATIEVLPAIAEQVAGRVPVLLDGGIRRGLDVFKALALGATAVQIGRPVLWGLANGGQQGVQTALELLRKELDLAMALAGCPDIASIKRDFVKVPNRHF</sequence>
<evidence type="ECO:0000256" key="6">
    <source>
        <dbReference type="PIRSR" id="PIRSR000138-1"/>
    </source>
</evidence>
<keyword evidence="4" id="KW-0560">Oxidoreductase</keyword>
<feature type="binding site" evidence="7">
    <location>
        <position position="130"/>
    </location>
    <ligand>
        <name>FMN</name>
        <dbReference type="ChEBI" id="CHEBI:58210"/>
    </ligand>
</feature>
<keyword evidence="3 7" id="KW-0288">FMN</keyword>
<evidence type="ECO:0000256" key="3">
    <source>
        <dbReference type="ARBA" id="ARBA00022643"/>
    </source>
</evidence>
<feature type="binding site" evidence="7">
    <location>
        <position position="107"/>
    </location>
    <ligand>
        <name>FMN</name>
        <dbReference type="ChEBI" id="CHEBI:58210"/>
    </ligand>
</feature>
<accession>B9XKJ6</accession>
<comment type="cofactor">
    <cofactor evidence="1">
        <name>FMN</name>
        <dbReference type="ChEBI" id="CHEBI:58210"/>
    </cofactor>
</comment>
<evidence type="ECO:0000313" key="9">
    <source>
        <dbReference type="EMBL" id="EEF59666.1"/>
    </source>
</evidence>
<dbReference type="OrthoDB" id="9770452at2"/>
<feature type="domain" description="FMN hydroxy acid dehydrogenase" evidence="8">
    <location>
        <begin position="1"/>
        <end position="361"/>
    </location>
</feature>
<dbReference type="InterPro" id="IPR000262">
    <property type="entry name" value="FMN-dep_DH"/>
</dbReference>
<feature type="binding site" evidence="7">
    <location>
        <position position="128"/>
    </location>
    <ligand>
        <name>FMN</name>
        <dbReference type="ChEBI" id="CHEBI:58210"/>
    </ligand>
</feature>
<protein>
    <submittedName>
        <fullName evidence="9">FMN-dependent alpha-hydroxy acid dehydrogenase</fullName>
    </submittedName>
</protein>
<feature type="binding site" evidence="7">
    <location>
        <position position="259"/>
    </location>
    <ligand>
        <name>glyoxylate</name>
        <dbReference type="ChEBI" id="CHEBI:36655"/>
    </ligand>
</feature>
<dbReference type="SUPFAM" id="SSF51395">
    <property type="entry name" value="FMN-linked oxidoreductases"/>
    <property type="match status" value="1"/>
</dbReference>
<organism evidence="9 10">
    <name type="scientific">Pedosphaera parvula (strain Ellin514)</name>
    <dbReference type="NCBI Taxonomy" id="320771"/>
    <lineage>
        <taxon>Bacteria</taxon>
        <taxon>Pseudomonadati</taxon>
        <taxon>Verrucomicrobiota</taxon>
        <taxon>Pedosphaerae</taxon>
        <taxon>Pedosphaerales</taxon>
        <taxon>Pedosphaeraceae</taxon>
        <taxon>Pedosphaera</taxon>
    </lineage>
</organism>
<gene>
    <name evidence="9" type="ORF">Cflav_PD2655</name>
</gene>
<comment type="caution">
    <text evidence="9">The sequence shown here is derived from an EMBL/GenBank/DDBJ whole genome shotgun (WGS) entry which is preliminary data.</text>
</comment>
<evidence type="ECO:0000256" key="7">
    <source>
        <dbReference type="PIRSR" id="PIRSR000138-2"/>
    </source>
</evidence>
<dbReference type="GO" id="GO:0010181">
    <property type="term" value="F:FMN binding"/>
    <property type="evidence" value="ECO:0007669"/>
    <property type="project" value="InterPro"/>
</dbReference>
<dbReference type="PROSITE" id="PS00557">
    <property type="entry name" value="FMN_HYDROXY_ACID_DH_1"/>
    <property type="match status" value="1"/>
</dbReference>
<reference evidence="9 10" key="1">
    <citation type="journal article" date="2011" name="J. Bacteriol.">
        <title>Genome sequence of 'Pedosphaera parvula' Ellin514, an aerobic Verrucomicrobial isolate from pasture soil.</title>
        <authorList>
            <person name="Kant R."/>
            <person name="van Passel M.W."/>
            <person name="Sangwan P."/>
            <person name="Palva A."/>
            <person name="Lucas S."/>
            <person name="Copeland A."/>
            <person name="Lapidus A."/>
            <person name="Glavina Del Rio T."/>
            <person name="Dalin E."/>
            <person name="Tice H."/>
            <person name="Bruce D."/>
            <person name="Goodwin L."/>
            <person name="Pitluck S."/>
            <person name="Chertkov O."/>
            <person name="Larimer F.W."/>
            <person name="Land M.L."/>
            <person name="Hauser L."/>
            <person name="Brettin T.S."/>
            <person name="Detter J.C."/>
            <person name="Han S."/>
            <person name="de Vos W.M."/>
            <person name="Janssen P.H."/>
            <person name="Smidt H."/>
        </authorList>
    </citation>
    <scope>NUCLEOTIDE SEQUENCE [LARGE SCALE GENOMIC DNA]</scope>
    <source>
        <strain evidence="9 10">Ellin514</strain>
    </source>
</reference>
<comment type="similarity">
    <text evidence="5">Belongs to the FMN-dependent alpha-hydroxy acid dehydrogenase family.</text>
</comment>
<evidence type="ECO:0000256" key="1">
    <source>
        <dbReference type="ARBA" id="ARBA00001917"/>
    </source>
</evidence>
<dbReference type="EMBL" id="ABOX02000025">
    <property type="protein sequence ID" value="EEF59666.1"/>
    <property type="molecule type" value="Genomic_DNA"/>
</dbReference>
<dbReference type="STRING" id="320771.Cflav_PD2655"/>
<dbReference type="InterPro" id="IPR008259">
    <property type="entry name" value="FMN_hydac_DH_AS"/>
</dbReference>
<dbReference type="AlphaFoldDB" id="B9XKJ6"/>
<feature type="active site" description="Proton acceptor" evidence="6">
    <location>
        <position position="256"/>
    </location>
</feature>
<dbReference type="InterPro" id="IPR012133">
    <property type="entry name" value="Alpha-hydoxy_acid_DH_FMN"/>
</dbReference>
<dbReference type="FunFam" id="3.20.20.70:FF:000029">
    <property type="entry name" value="L-lactate dehydrogenase"/>
    <property type="match status" value="1"/>
</dbReference>
<feature type="binding site" evidence="7">
    <location>
        <position position="25"/>
    </location>
    <ligand>
        <name>glyoxylate</name>
        <dbReference type="ChEBI" id="CHEBI:36655"/>
    </ligand>
</feature>
<dbReference type="RefSeq" id="WP_007416339.1">
    <property type="nucleotide sequence ID" value="NZ_ABOX02000025.1"/>
</dbReference>
<dbReference type="PANTHER" id="PTHR10578">
    <property type="entry name" value="S -2-HYDROXY-ACID OXIDASE-RELATED"/>
    <property type="match status" value="1"/>
</dbReference>
<name>B9XKJ6_PEDPL</name>